<sequence length="55" mass="6422">MVEIALFHQPRKWPLLNRLLAKKTRNADLCLHSIPDLPPRAPPLTYDIIKHRSII</sequence>
<accession>A0A212LEC6</accession>
<organism evidence="1">
    <name type="scientific">uncultured Pleomorphomonas sp</name>
    <dbReference type="NCBI Taxonomy" id="442121"/>
    <lineage>
        <taxon>Bacteria</taxon>
        <taxon>Pseudomonadati</taxon>
        <taxon>Pseudomonadota</taxon>
        <taxon>Alphaproteobacteria</taxon>
        <taxon>Hyphomicrobiales</taxon>
        <taxon>Pleomorphomonadaceae</taxon>
        <taxon>Pleomorphomonas</taxon>
        <taxon>environmental samples</taxon>
    </lineage>
</organism>
<name>A0A212LEC6_9HYPH</name>
<protein>
    <submittedName>
        <fullName evidence="1">Uncharacterized protein</fullName>
    </submittedName>
</protein>
<proteinExistence type="predicted"/>
<evidence type="ECO:0000313" key="1">
    <source>
        <dbReference type="EMBL" id="SCM75885.1"/>
    </source>
</evidence>
<dbReference type="AlphaFoldDB" id="A0A212LEC6"/>
<reference evidence="1" key="1">
    <citation type="submission" date="2016-08" db="EMBL/GenBank/DDBJ databases">
        <authorList>
            <person name="Seilhamer J.J."/>
        </authorList>
    </citation>
    <scope>NUCLEOTIDE SEQUENCE</scope>
    <source>
        <strain evidence="1">86</strain>
    </source>
</reference>
<gene>
    <name evidence="1" type="ORF">KL86PLE_30332</name>
</gene>
<dbReference type="EMBL" id="FMJD01000007">
    <property type="protein sequence ID" value="SCM75885.1"/>
    <property type="molecule type" value="Genomic_DNA"/>
</dbReference>